<name>A0A381NQ30_9ZZZZ</name>
<dbReference type="PANTHER" id="PTHR40274">
    <property type="entry name" value="VIRGINIAMYCIN B LYASE"/>
    <property type="match status" value="1"/>
</dbReference>
<reference evidence="1" key="1">
    <citation type="submission" date="2018-05" db="EMBL/GenBank/DDBJ databases">
        <authorList>
            <person name="Lanie J.A."/>
            <person name="Ng W.-L."/>
            <person name="Kazmierczak K.M."/>
            <person name="Andrzejewski T.M."/>
            <person name="Davidsen T.M."/>
            <person name="Wayne K.J."/>
            <person name="Tettelin H."/>
            <person name="Glass J.I."/>
            <person name="Rusch D."/>
            <person name="Podicherti R."/>
            <person name="Tsui H.-C.T."/>
            <person name="Winkler M.E."/>
        </authorList>
    </citation>
    <scope>NUCLEOTIDE SEQUENCE</scope>
</reference>
<dbReference type="EMBL" id="UINC01000488">
    <property type="protein sequence ID" value="SUZ56224.1"/>
    <property type="molecule type" value="Genomic_DNA"/>
</dbReference>
<protein>
    <recommendedName>
        <fullName evidence="2">Lyase</fullName>
    </recommendedName>
</protein>
<dbReference type="InterPro" id="IPR051344">
    <property type="entry name" value="Vgb"/>
</dbReference>
<dbReference type="InterPro" id="IPR015943">
    <property type="entry name" value="WD40/YVTN_repeat-like_dom_sf"/>
</dbReference>
<dbReference type="Pfam" id="PF24684">
    <property type="entry name" value="Vgb_lyase"/>
    <property type="match status" value="1"/>
</dbReference>
<gene>
    <name evidence="1" type="ORF">METZ01_LOCUS9078</name>
</gene>
<evidence type="ECO:0000313" key="1">
    <source>
        <dbReference type="EMBL" id="SUZ56224.1"/>
    </source>
</evidence>
<dbReference type="Gene3D" id="2.130.10.10">
    <property type="entry name" value="YVTN repeat-like/Quinoprotein amine dehydrogenase"/>
    <property type="match status" value="2"/>
</dbReference>
<evidence type="ECO:0008006" key="2">
    <source>
        <dbReference type="Google" id="ProtNLM"/>
    </source>
</evidence>
<proteinExistence type="predicted"/>
<accession>A0A381NQ30</accession>
<sequence>MSARIAVKVPLLIPLGRTLLMEANMRASPMLILALLMALALPAQPGIAQTNTDPELTEWMVPYEASRPRDPMVGPDGQVWFVGQTADYVSVLNPETGEFKKYDLEEGAGPHNLVVDDDGMVWYSGNRATHIGMLNPNTGDITKYRMPNEAVRDPHTLIFDSQGDIWFTAQQANYIGKFSRETGEIRLLESLQVEGSRRGNSSRPYGIVIDSQDRPWIALFNTNHIGTVDPETFELKTYELPENARPRRIGITSDDIIWYGDWTRGSLGRLDPETGEVTEFEFPNGADSRPYGMAVDDSDRIWIVETGIEPNNFVGFDPMTGKFFSQTVVESGGGTIRHMYFDAETNSVWFGADTNTVGVAKLPPRRRAVSH</sequence>
<dbReference type="SUPFAM" id="SSF63829">
    <property type="entry name" value="Calcium-dependent phosphotriesterase"/>
    <property type="match status" value="1"/>
</dbReference>
<dbReference type="AlphaFoldDB" id="A0A381NQ30"/>
<organism evidence="1">
    <name type="scientific">marine metagenome</name>
    <dbReference type="NCBI Taxonomy" id="408172"/>
    <lineage>
        <taxon>unclassified sequences</taxon>
        <taxon>metagenomes</taxon>
        <taxon>ecological metagenomes</taxon>
    </lineage>
</organism>
<dbReference type="PANTHER" id="PTHR40274:SF3">
    <property type="entry name" value="VIRGINIAMYCIN B LYASE"/>
    <property type="match status" value="1"/>
</dbReference>